<organism evidence="1 2">
    <name type="scientific">Scleromatobacter humisilvae</name>
    <dbReference type="NCBI Taxonomy" id="2897159"/>
    <lineage>
        <taxon>Bacteria</taxon>
        <taxon>Pseudomonadati</taxon>
        <taxon>Pseudomonadota</taxon>
        <taxon>Betaproteobacteria</taxon>
        <taxon>Burkholderiales</taxon>
        <taxon>Sphaerotilaceae</taxon>
        <taxon>Scleromatobacter</taxon>
    </lineage>
</organism>
<dbReference type="AlphaFoldDB" id="A0A9X1YNZ3"/>
<accession>A0A9X1YNZ3</accession>
<comment type="caution">
    <text evidence="1">The sequence shown here is derived from an EMBL/GenBank/DDBJ whole genome shotgun (WGS) entry which is preliminary data.</text>
</comment>
<proteinExistence type="predicted"/>
<name>A0A9X1YNZ3_9BURK</name>
<protein>
    <submittedName>
        <fullName evidence="1">Uncharacterized protein</fullName>
    </submittedName>
</protein>
<evidence type="ECO:0000313" key="2">
    <source>
        <dbReference type="Proteomes" id="UP001139353"/>
    </source>
</evidence>
<evidence type="ECO:0000313" key="1">
    <source>
        <dbReference type="EMBL" id="MCK9688465.1"/>
    </source>
</evidence>
<keyword evidence="2" id="KW-1185">Reference proteome</keyword>
<sequence>MTDQVLDDIFHAGLRHLLADDPLSGWSGLPEIVGLASDNIRGYEAAWAIVGARLFLVAFSGISSDQADVDIEHLFPGADSPAPPCSP</sequence>
<dbReference type="EMBL" id="JAJLJH010000008">
    <property type="protein sequence ID" value="MCK9688465.1"/>
    <property type="molecule type" value="Genomic_DNA"/>
</dbReference>
<dbReference type="Proteomes" id="UP001139353">
    <property type="component" value="Unassembled WGS sequence"/>
</dbReference>
<dbReference type="RefSeq" id="WP_275684503.1">
    <property type="nucleotide sequence ID" value="NZ_JAJLJH010000008.1"/>
</dbReference>
<reference evidence="1" key="1">
    <citation type="submission" date="2021-11" db="EMBL/GenBank/DDBJ databases">
        <title>BS-T2-15 a new species belonging to the Comamonadaceae family isolated from the soil of a French oak forest.</title>
        <authorList>
            <person name="Mieszkin S."/>
            <person name="Alain K."/>
        </authorList>
    </citation>
    <scope>NUCLEOTIDE SEQUENCE</scope>
    <source>
        <strain evidence="1">BS-T2-15</strain>
    </source>
</reference>
<gene>
    <name evidence="1" type="ORF">LPC04_22375</name>
</gene>